<dbReference type="AlphaFoldDB" id="A0A3B0YHK7"/>
<organism evidence="2">
    <name type="scientific">hydrothermal vent metagenome</name>
    <dbReference type="NCBI Taxonomy" id="652676"/>
    <lineage>
        <taxon>unclassified sequences</taxon>
        <taxon>metagenomes</taxon>
        <taxon>ecological metagenomes</taxon>
    </lineage>
</organism>
<dbReference type="InterPro" id="IPR059125">
    <property type="entry name" value="Ferritin_actino"/>
</dbReference>
<reference evidence="2" key="1">
    <citation type="submission" date="2018-06" db="EMBL/GenBank/DDBJ databases">
        <authorList>
            <person name="Zhirakovskaya E."/>
        </authorList>
    </citation>
    <scope>NUCLEOTIDE SEQUENCE</scope>
</reference>
<dbReference type="Gene3D" id="1.20.1260.10">
    <property type="match status" value="1"/>
</dbReference>
<dbReference type="SUPFAM" id="SSF47240">
    <property type="entry name" value="Ferritin-like"/>
    <property type="match status" value="1"/>
</dbReference>
<dbReference type="EMBL" id="UOFN01000046">
    <property type="protein sequence ID" value="VAW75157.1"/>
    <property type="molecule type" value="Genomic_DNA"/>
</dbReference>
<dbReference type="InterPro" id="IPR012347">
    <property type="entry name" value="Ferritin-like"/>
</dbReference>
<protein>
    <recommendedName>
        <fullName evidence="1">Ferritin-like domain-containing protein</fullName>
    </recommendedName>
</protein>
<dbReference type="Pfam" id="PF13794">
    <property type="entry name" value="MiaE_2"/>
    <property type="match status" value="1"/>
</dbReference>
<evidence type="ECO:0000259" key="1">
    <source>
        <dbReference type="Pfam" id="PF13794"/>
    </source>
</evidence>
<evidence type="ECO:0000313" key="2">
    <source>
        <dbReference type="EMBL" id="VAW75157.1"/>
    </source>
</evidence>
<proteinExistence type="predicted"/>
<dbReference type="CDD" id="cd00657">
    <property type="entry name" value="Ferritin_like"/>
    <property type="match status" value="1"/>
</dbReference>
<feature type="domain" description="Ferritin-like" evidence="1">
    <location>
        <begin position="17"/>
        <end position="152"/>
    </location>
</feature>
<sequence>MSTTHSDPAYARAMGHLLVLYTQIDQFIMEACAERIATAPDNEARMGLAKQVGDECRHVSIQKDWIAKFGVDPQPVIPSAELDRLHDHFRQLEWVDFLTDLYLVIEALGSQAVEQVVPLADPGTRESLRVPLQDELDHIAFGLSELRKALNAMSPEQRASTLEKIPQRIDSLFSRLEAMQLPVLDWFEEVGTRRDQLMHVLDARQGELLEQLAA</sequence>
<dbReference type="InterPro" id="IPR009078">
    <property type="entry name" value="Ferritin-like_SF"/>
</dbReference>
<gene>
    <name evidence="2" type="ORF">MNBD_GAMMA15-1944</name>
</gene>
<name>A0A3B0YHK7_9ZZZZ</name>
<accession>A0A3B0YHK7</accession>